<proteinExistence type="inferred from homology"/>
<dbReference type="HAMAP" id="MF_01371_B">
    <property type="entry name" value="Ribosomal_uL30_B"/>
    <property type="match status" value="1"/>
</dbReference>
<dbReference type="OrthoDB" id="9812790at2"/>
<dbReference type="CDD" id="cd01658">
    <property type="entry name" value="Ribosomal_L30"/>
    <property type="match status" value="1"/>
</dbReference>
<keyword evidence="9" id="KW-1185">Reference proteome</keyword>
<name>A0A1T4K523_TREPO</name>
<dbReference type="GeneID" id="78316304"/>
<evidence type="ECO:0000313" key="9">
    <source>
        <dbReference type="Proteomes" id="UP000190423"/>
    </source>
</evidence>
<dbReference type="RefSeq" id="WP_078932912.1">
    <property type="nucleotide sequence ID" value="NZ_FUWG01000006.1"/>
</dbReference>
<dbReference type="GO" id="GO:0006412">
    <property type="term" value="P:translation"/>
    <property type="evidence" value="ECO:0007669"/>
    <property type="project" value="UniProtKB-UniRule"/>
</dbReference>
<sequence>MAKAKKVKITLRKSTIGQKPAVVATVRSLGLKKISSSVIQEENDAVKGMIAAVSHLVTVEEAK</sequence>
<comment type="similarity">
    <text evidence="1 5 6">Belongs to the universal ribosomal protein uL30 family.</text>
</comment>
<dbReference type="EMBL" id="FUWG01000006">
    <property type="protein sequence ID" value="SJZ37502.1"/>
    <property type="molecule type" value="Genomic_DNA"/>
</dbReference>
<evidence type="ECO:0000256" key="6">
    <source>
        <dbReference type="RuleBase" id="RU003734"/>
    </source>
</evidence>
<feature type="domain" description="Large ribosomal subunit protein uL30-like ferredoxin-like fold" evidence="7">
    <location>
        <begin position="7"/>
        <end position="57"/>
    </location>
</feature>
<dbReference type="InterPro" id="IPR005996">
    <property type="entry name" value="Ribosomal_uL30_bac-type"/>
</dbReference>
<evidence type="ECO:0000256" key="3">
    <source>
        <dbReference type="ARBA" id="ARBA00022980"/>
    </source>
</evidence>
<gene>
    <name evidence="5" type="primary">rpmD</name>
    <name evidence="8" type="ORF">SAMN02745149_01002</name>
</gene>
<dbReference type="PANTHER" id="PTHR15892:SF2">
    <property type="entry name" value="LARGE RIBOSOMAL SUBUNIT PROTEIN UL30M"/>
    <property type="match status" value="1"/>
</dbReference>
<dbReference type="InterPro" id="IPR016082">
    <property type="entry name" value="Ribosomal_uL30_ferredoxin-like"/>
</dbReference>
<dbReference type="PIRSF" id="PIRSF002211">
    <property type="entry name" value="Ribosomal_L30_bac-type"/>
    <property type="match status" value="1"/>
</dbReference>
<accession>A0A1T4K523</accession>
<keyword evidence="3 5" id="KW-0689">Ribosomal protein</keyword>
<protein>
    <recommendedName>
        <fullName evidence="5">Large ribosomal subunit protein uL30</fullName>
    </recommendedName>
</protein>
<dbReference type="GO" id="GO:0022625">
    <property type="term" value="C:cytosolic large ribosomal subunit"/>
    <property type="evidence" value="ECO:0007669"/>
    <property type="project" value="TreeGrafter"/>
</dbReference>
<dbReference type="InterPro" id="IPR018038">
    <property type="entry name" value="Ribosomal_uL30_CS"/>
</dbReference>
<keyword evidence="4 5" id="KW-0687">Ribonucleoprotein</keyword>
<dbReference type="GO" id="GO:0003735">
    <property type="term" value="F:structural constituent of ribosome"/>
    <property type="evidence" value="ECO:0007669"/>
    <property type="project" value="InterPro"/>
</dbReference>
<reference evidence="8 9" key="1">
    <citation type="submission" date="2017-02" db="EMBL/GenBank/DDBJ databases">
        <authorList>
            <person name="Peterson S.W."/>
        </authorList>
    </citation>
    <scope>NUCLEOTIDE SEQUENCE [LARGE SCALE GENOMIC DNA]</scope>
    <source>
        <strain evidence="8 9">ATCC BAA-908</strain>
    </source>
</reference>
<dbReference type="STRING" id="261392.SAMN02745149_01002"/>
<dbReference type="PANTHER" id="PTHR15892">
    <property type="entry name" value="MITOCHONDRIAL RIBOSOMAL PROTEIN L30"/>
    <property type="match status" value="1"/>
</dbReference>
<evidence type="ECO:0000313" key="8">
    <source>
        <dbReference type="EMBL" id="SJZ37502.1"/>
    </source>
</evidence>
<evidence type="ECO:0000256" key="5">
    <source>
        <dbReference type="HAMAP-Rule" id="MF_01371"/>
    </source>
</evidence>
<dbReference type="Proteomes" id="UP000190423">
    <property type="component" value="Unassembled WGS sequence"/>
</dbReference>
<dbReference type="NCBIfam" id="TIGR01308">
    <property type="entry name" value="rpmD_bact"/>
    <property type="match status" value="1"/>
</dbReference>
<dbReference type="Pfam" id="PF00327">
    <property type="entry name" value="Ribosomal_L30"/>
    <property type="match status" value="1"/>
</dbReference>
<organism evidence="8 9">
    <name type="scientific">Treponema porcinum</name>
    <dbReference type="NCBI Taxonomy" id="261392"/>
    <lineage>
        <taxon>Bacteria</taxon>
        <taxon>Pseudomonadati</taxon>
        <taxon>Spirochaetota</taxon>
        <taxon>Spirochaetia</taxon>
        <taxon>Spirochaetales</taxon>
        <taxon>Treponemataceae</taxon>
        <taxon>Treponema</taxon>
    </lineage>
</organism>
<comment type="subunit">
    <text evidence="2 5">Part of the 50S ribosomal subunit.</text>
</comment>
<evidence type="ECO:0000259" key="7">
    <source>
        <dbReference type="Pfam" id="PF00327"/>
    </source>
</evidence>
<dbReference type="Gene3D" id="3.30.1390.20">
    <property type="entry name" value="Ribosomal protein L30, ferredoxin-like fold domain"/>
    <property type="match status" value="1"/>
</dbReference>
<dbReference type="PROSITE" id="PS00634">
    <property type="entry name" value="RIBOSOMAL_L30"/>
    <property type="match status" value="1"/>
</dbReference>
<dbReference type="AlphaFoldDB" id="A0A1T4K523"/>
<evidence type="ECO:0000256" key="1">
    <source>
        <dbReference type="ARBA" id="ARBA00007594"/>
    </source>
</evidence>
<dbReference type="SUPFAM" id="SSF55129">
    <property type="entry name" value="Ribosomal protein L30p/L7e"/>
    <property type="match status" value="1"/>
</dbReference>
<dbReference type="InterPro" id="IPR036919">
    <property type="entry name" value="Ribo_uL30_ferredoxin-like_sf"/>
</dbReference>
<evidence type="ECO:0000256" key="4">
    <source>
        <dbReference type="ARBA" id="ARBA00023274"/>
    </source>
</evidence>
<evidence type="ECO:0000256" key="2">
    <source>
        <dbReference type="ARBA" id="ARBA00011838"/>
    </source>
</evidence>